<protein>
    <submittedName>
        <fullName evidence="1">Uncharacterized protein</fullName>
    </submittedName>
</protein>
<organism evidence="1 2">
    <name type="scientific">Apatococcus fuscideae</name>
    <dbReference type="NCBI Taxonomy" id="2026836"/>
    <lineage>
        <taxon>Eukaryota</taxon>
        <taxon>Viridiplantae</taxon>
        <taxon>Chlorophyta</taxon>
        <taxon>core chlorophytes</taxon>
        <taxon>Trebouxiophyceae</taxon>
        <taxon>Chlorellales</taxon>
        <taxon>Chlorellaceae</taxon>
        <taxon>Apatococcus</taxon>
    </lineage>
</organism>
<reference evidence="1 2" key="1">
    <citation type="journal article" date="2024" name="Nat. Commun.">
        <title>Phylogenomics reveals the evolutionary origins of lichenization in chlorophyte algae.</title>
        <authorList>
            <person name="Puginier C."/>
            <person name="Libourel C."/>
            <person name="Otte J."/>
            <person name="Skaloud P."/>
            <person name="Haon M."/>
            <person name="Grisel S."/>
            <person name="Petersen M."/>
            <person name="Berrin J.G."/>
            <person name="Delaux P.M."/>
            <person name="Dal Grande F."/>
            <person name="Keller J."/>
        </authorList>
    </citation>
    <scope>NUCLEOTIDE SEQUENCE [LARGE SCALE GENOMIC DNA]</scope>
    <source>
        <strain evidence="1 2">SAG 2523</strain>
    </source>
</reference>
<sequence length="96" mass="10879">MLQVCDTVDSSVSRKGPEFAEVIKRRTGKLRDAVVEIAAALKAFEDELVIGYKRAVKTTRTPAMLQSKAGWPIRWTDCWQGWRRHMCASGRPSSRQ</sequence>
<accession>A0AAW1TGR9</accession>
<comment type="caution">
    <text evidence="1">The sequence shown here is derived from an EMBL/GenBank/DDBJ whole genome shotgun (WGS) entry which is preliminary data.</text>
</comment>
<dbReference type="Proteomes" id="UP001485043">
    <property type="component" value="Unassembled WGS sequence"/>
</dbReference>
<evidence type="ECO:0000313" key="1">
    <source>
        <dbReference type="EMBL" id="KAK9869082.1"/>
    </source>
</evidence>
<evidence type="ECO:0000313" key="2">
    <source>
        <dbReference type="Proteomes" id="UP001485043"/>
    </source>
</evidence>
<dbReference type="AlphaFoldDB" id="A0AAW1TGR9"/>
<proteinExistence type="predicted"/>
<name>A0AAW1TGR9_9CHLO</name>
<dbReference type="EMBL" id="JALJOV010000001">
    <property type="protein sequence ID" value="KAK9869082.1"/>
    <property type="molecule type" value="Genomic_DNA"/>
</dbReference>
<gene>
    <name evidence="1" type="ORF">WJX84_007259</name>
</gene>
<keyword evidence="2" id="KW-1185">Reference proteome</keyword>